<evidence type="ECO:0000313" key="4">
    <source>
        <dbReference type="EMBL" id="MFM0239797.1"/>
    </source>
</evidence>
<name>A0ABW9BIR9_9BURK</name>
<dbReference type="EMBL" id="JAQQDR010000005">
    <property type="protein sequence ID" value="MFM0239797.1"/>
    <property type="molecule type" value="Genomic_DNA"/>
</dbReference>
<evidence type="ECO:0000313" key="5">
    <source>
        <dbReference type="Proteomes" id="UP001629274"/>
    </source>
</evidence>
<dbReference type="Pfam" id="PF00072">
    <property type="entry name" value="Response_reg"/>
    <property type="match status" value="1"/>
</dbReference>
<keyword evidence="1 2" id="KW-0597">Phosphoprotein</keyword>
<accession>A0ABW9BIR9</accession>
<dbReference type="SMART" id="SM00448">
    <property type="entry name" value="REC"/>
    <property type="match status" value="1"/>
</dbReference>
<dbReference type="InterPro" id="IPR001789">
    <property type="entry name" value="Sig_transdc_resp-reg_receiver"/>
</dbReference>
<gene>
    <name evidence="4" type="ORF">PQR03_16850</name>
</gene>
<dbReference type="InterPro" id="IPR011006">
    <property type="entry name" value="CheY-like_superfamily"/>
</dbReference>
<feature type="modified residue" description="4-aspartylphosphate" evidence="2">
    <location>
        <position position="52"/>
    </location>
</feature>
<evidence type="ECO:0000259" key="3">
    <source>
        <dbReference type="PROSITE" id="PS50110"/>
    </source>
</evidence>
<dbReference type="SUPFAM" id="SSF52172">
    <property type="entry name" value="CheY-like"/>
    <property type="match status" value="1"/>
</dbReference>
<evidence type="ECO:0000256" key="1">
    <source>
        <dbReference type="ARBA" id="ARBA00022553"/>
    </source>
</evidence>
<keyword evidence="5" id="KW-1185">Reference proteome</keyword>
<reference evidence="4 5" key="1">
    <citation type="journal article" date="2024" name="Chem. Sci.">
        <title>Discovery of megapolipeptins by genome mining of a Burkholderiales bacteria collection.</title>
        <authorList>
            <person name="Paulo B.S."/>
            <person name="Recchia M.J.J."/>
            <person name="Lee S."/>
            <person name="Fergusson C.H."/>
            <person name="Romanowski S.B."/>
            <person name="Hernandez A."/>
            <person name="Krull N."/>
            <person name="Liu D.Y."/>
            <person name="Cavanagh H."/>
            <person name="Bos A."/>
            <person name="Gray C.A."/>
            <person name="Murphy B.T."/>
            <person name="Linington R.G."/>
            <person name="Eustaquio A.S."/>
        </authorList>
    </citation>
    <scope>NUCLEOTIDE SEQUENCE [LARGE SCALE GENOMIC DNA]</scope>
    <source>
        <strain evidence="4 5">RL17-351-BIE-A</strain>
    </source>
</reference>
<protein>
    <submittedName>
        <fullName evidence="4">Response regulator</fullName>
    </submittedName>
</protein>
<dbReference type="PROSITE" id="PS50110">
    <property type="entry name" value="RESPONSE_REGULATORY"/>
    <property type="match status" value="1"/>
</dbReference>
<dbReference type="RefSeq" id="WP_408263474.1">
    <property type="nucleotide sequence ID" value="NZ_JAQQCK010000012.1"/>
</dbReference>
<dbReference type="PANTHER" id="PTHR44591:SF3">
    <property type="entry name" value="RESPONSE REGULATORY DOMAIN-CONTAINING PROTEIN"/>
    <property type="match status" value="1"/>
</dbReference>
<dbReference type="InterPro" id="IPR050595">
    <property type="entry name" value="Bact_response_regulator"/>
</dbReference>
<comment type="caution">
    <text evidence="4">The sequence shown here is derived from an EMBL/GenBank/DDBJ whole genome shotgun (WGS) entry which is preliminary data.</text>
</comment>
<dbReference type="Proteomes" id="UP001629274">
    <property type="component" value="Unassembled WGS sequence"/>
</dbReference>
<dbReference type="Gene3D" id="3.40.50.2300">
    <property type="match status" value="1"/>
</dbReference>
<evidence type="ECO:0000256" key="2">
    <source>
        <dbReference type="PROSITE-ProRule" id="PRU00169"/>
    </source>
</evidence>
<organism evidence="4 5">
    <name type="scientific">Paraburkholderia phytofirmans</name>
    <dbReference type="NCBI Taxonomy" id="261302"/>
    <lineage>
        <taxon>Bacteria</taxon>
        <taxon>Pseudomonadati</taxon>
        <taxon>Pseudomonadota</taxon>
        <taxon>Betaproteobacteria</taxon>
        <taxon>Burkholderiales</taxon>
        <taxon>Burkholderiaceae</taxon>
        <taxon>Paraburkholderia</taxon>
    </lineage>
</organism>
<sequence>MPTILLVDNDPEILAALSAALEWRGYRVLLSKDGRSGLEQAGRNLPDLIVTDCSMPEMDGVELCRCLKLYPALTAIPVIMVSAQVQLRQKPALWDAFFLKPVDFNAMESTVGQLLFSRPLRETLRPLWPDRAMSRWQPVTSAIIS</sequence>
<feature type="domain" description="Response regulatory" evidence="3">
    <location>
        <begin position="3"/>
        <end position="115"/>
    </location>
</feature>
<proteinExistence type="predicted"/>
<dbReference type="PANTHER" id="PTHR44591">
    <property type="entry name" value="STRESS RESPONSE REGULATOR PROTEIN 1"/>
    <property type="match status" value="1"/>
</dbReference>